<keyword evidence="1" id="KW-0732">Signal</keyword>
<dbReference type="PROSITE" id="PS51318">
    <property type="entry name" value="TAT"/>
    <property type="match status" value="1"/>
</dbReference>
<comment type="caution">
    <text evidence="2">The sequence shown here is derived from an EMBL/GenBank/DDBJ whole genome shotgun (WGS) entry which is preliminary data.</text>
</comment>
<feature type="chain" id="PRO_5009584448" evidence="1">
    <location>
        <begin position="33"/>
        <end position="749"/>
    </location>
</feature>
<gene>
    <name evidence="2" type="ORF">A2591_04030</name>
</gene>
<dbReference type="STRING" id="1802730.A2591_04030"/>
<reference evidence="2 3" key="1">
    <citation type="journal article" date="2016" name="Nat. Commun.">
        <title>Thousands of microbial genomes shed light on interconnected biogeochemical processes in an aquifer system.</title>
        <authorList>
            <person name="Anantharaman K."/>
            <person name="Brown C.T."/>
            <person name="Hug L.A."/>
            <person name="Sharon I."/>
            <person name="Castelle C.J."/>
            <person name="Probst A.J."/>
            <person name="Thomas B.C."/>
            <person name="Singh A."/>
            <person name="Wilkins M.J."/>
            <person name="Karaoz U."/>
            <person name="Brodie E.L."/>
            <person name="Williams K.H."/>
            <person name="Hubbard S.S."/>
            <person name="Banfield J.F."/>
        </authorList>
    </citation>
    <scope>NUCLEOTIDE SEQUENCE [LARGE SCALE GENOMIC DNA]</scope>
</reference>
<feature type="signal peptide" evidence="1">
    <location>
        <begin position="1"/>
        <end position="32"/>
    </location>
</feature>
<dbReference type="InterPro" id="IPR006311">
    <property type="entry name" value="TAT_signal"/>
</dbReference>
<evidence type="ECO:0000256" key="1">
    <source>
        <dbReference type="SAM" id="SignalP"/>
    </source>
</evidence>
<dbReference type="EMBL" id="MHUZ01000026">
    <property type="protein sequence ID" value="OHA85307.1"/>
    <property type="molecule type" value="Genomic_DNA"/>
</dbReference>
<protein>
    <submittedName>
        <fullName evidence="2">Uncharacterized protein</fullName>
    </submittedName>
</protein>
<dbReference type="AlphaFoldDB" id="A0A1G2SJQ0"/>
<organism evidence="2 3">
    <name type="scientific">Candidatus Yonathbacteria bacterium RIFOXYD1_FULL_52_36</name>
    <dbReference type="NCBI Taxonomy" id="1802730"/>
    <lineage>
        <taxon>Bacteria</taxon>
        <taxon>Candidatus Yonathiibacteriota</taxon>
    </lineage>
</organism>
<accession>A0A1G2SJQ0</accession>
<sequence>MTYQKTTRRFLSGITAGAMALSFFVAPFTASAAGTLNWGPEYTAETDVSYSLTGFAFSPNATSKIFVAGTKEESVAPGAPRDIYVDRRNRSDGTPSGAYNFGTLGEDEVLHATVASLATTTSPSNKKYVLLISFNENDNRSEITKFSTGTGSVIGNYVSDPGIHYYTALGEYDAINNDTNFYVAGNDENTGAWVIHQVNPSCACSTPIRAVSLSPDVTGRAYAMSQDDDYLYVGGYKLDGTNKMWHLEKIRKSDFGREWAGGIDVDFSATADDVITAISVNDSGVFVGGYDSGWADTAHWSVRKFSKSSGAPVWVKNGGVSMPEGEILSVAADPEHVYVAGRDIGSNGWRIEKRDGETGDVGPDSFGTGGVVAENYGSGEYISAIAYEGGEVFLGGTEGATGTDTRWVVESRTSNNPVLSECSFTTPIPAGKIRVVSPILTPVNGGKICSIADSGCSDTSGPFSVTGVTTDSDYDITALSFDNHVEAGAFPQLGEQWKIAVLNNLGDTISVSKSTDDLRDYTSLNETLLVTEMRINGITSVSISHANPNQDTSDSSSVKPICLAFDRYPQCSDHIDNDGDVVKDIDDDSCHIDGDAGDGDATYDPLIDDENRILPACSDGVDNDVPPDGRIDYGQDVGCSSYLDTTENNPECSDGVDNSDLEDNLPDAADPNCHTGDDLANPYNPFDQNETQGAAPEALQCADGIDNDSDGMVDIGLTPNPAGGTYPRDTGCEGPNDVSEFNILRIKER</sequence>
<name>A0A1G2SJQ0_9BACT</name>
<evidence type="ECO:0000313" key="3">
    <source>
        <dbReference type="Proteomes" id="UP000178168"/>
    </source>
</evidence>
<dbReference type="Proteomes" id="UP000178168">
    <property type="component" value="Unassembled WGS sequence"/>
</dbReference>
<evidence type="ECO:0000313" key="2">
    <source>
        <dbReference type="EMBL" id="OHA85307.1"/>
    </source>
</evidence>
<proteinExistence type="predicted"/>